<keyword evidence="9" id="KW-0539">Nucleus</keyword>
<dbReference type="Proteomes" id="UP000284706">
    <property type="component" value="Unassembled WGS sequence"/>
</dbReference>
<dbReference type="InterPro" id="IPR026846">
    <property type="entry name" value="Nse2(Mms21)"/>
</dbReference>
<dbReference type="Gene3D" id="3.30.40.10">
    <property type="entry name" value="Zinc/RING finger domain, C3HC4 (zinc finger)"/>
    <property type="match status" value="1"/>
</dbReference>
<evidence type="ECO:0000256" key="10">
    <source>
        <dbReference type="PROSITE-ProRule" id="PRU00452"/>
    </source>
</evidence>
<dbReference type="PANTHER" id="PTHR21330">
    <property type="entry name" value="E3 SUMO-PROTEIN LIGASE NSE2"/>
    <property type="match status" value="1"/>
</dbReference>
<dbReference type="EMBL" id="NHYE01005644">
    <property type="protein sequence ID" value="PPQ65862.1"/>
    <property type="molecule type" value="Genomic_DNA"/>
</dbReference>
<accession>A0A409VHU4</accession>
<keyword evidence="8" id="KW-0862">Zinc</keyword>
<organism evidence="13 14">
    <name type="scientific">Gymnopilus dilepis</name>
    <dbReference type="NCBI Taxonomy" id="231916"/>
    <lineage>
        <taxon>Eukaryota</taxon>
        <taxon>Fungi</taxon>
        <taxon>Dikarya</taxon>
        <taxon>Basidiomycota</taxon>
        <taxon>Agaricomycotina</taxon>
        <taxon>Agaricomycetes</taxon>
        <taxon>Agaricomycetidae</taxon>
        <taxon>Agaricales</taxon>
        <taxon>Agaricineae</taxon>
        <taxon>Hymenogastraceae</taxon>
        <taxon>Gymnopilus</taxon>
    </lineage>
</organism>
<evidence type="ECO:0000256" key="9">
    <source>
        <dbReference type="ARBA" id="ARBA00023242"/>
    </source>
</evidence>
<comment type="similarity">
    <text evidence="3">Belongs to the NSE2 family.</text>
</comment>
<evidence type="ECO:0000256" key="7">
    <source>
        <dbReference type="ARBA" id="ARBA00022786"/>
    </source>
</evidence>
<dbReference type="InterPro" id="IPR004181">
    <property type="entry name" value="Znf_MIZ"/>
</dbReference>
<dbReference type="PANTHER" id="PTHR21330:SF1">
    <property type="entry name" value="E3 SUMO-PROTEIN LIGASE NSE2"/>
    <property type="match status" value="1"/>
</dbReference>
<dbReference type="GO" id="GO:0000724">
    <property type="term" value="P:double-strand break repair via homologous recombination"/>
    <property type="evidence" value="ECO:0007669"/>
    <property type="project" value="InterPro"/>
</dbReference>
<feature type="compositionally biased region" description="Basic residues" evidence="11">
    <location>
        <begin position="1"/>
        <end position="13"/>
    </location>
</feature>
<feature type="compositionally biased region" description="Acidic residues" evidence="11">
    <location>
        <begin position="63"/>
        <end position="83"/>
    </location>
</feature>
<dbReference type="OrthoDB" id="26899at2759"/>
<dbReference type="AlphaFoldDB" id="A0A409VHU4"/>
<evidence type="ECO:0000256" key="5">
    <source>
        <dbReference type="ARBA" id="ARBA00022723"/>
    </source>
</evidence>
<dbReference type="GO" id="GO:0030915">
    <property type="term" value="C:Smc5-Smc6 complex"/>
    <property type="evidence" value="ECO:0007669"/>
    <property type="project" value="InterPro"/>
</dbReference>
<dbReference type="FunCoup" id="A0A409VHU4">
    <property type="interactions" value="127"/>
</dbReference>
<dbReference type="InterPro" id="IPR013083">
    <property type="entry name" value="Znf_RING/FYVE/PHD"/>
</dbReference>
<keyword evidence="4" id="KW-0808">Transferase</keyword>
<evidence type="ECO:0000256" key="8">
    <source>
        <dbReference type="ARBA" id="ARBA00022833"/>
    </source>
</evidence>
<evidence type="ECO:0000313" key="13">
    <source>
        <dbReference type="EMBL" id="PPQ65862.1"/>
    </source>
</evidence>
<evidence type="ECO:0000313" key="14">
    <source>
        <dbReference type="Proteomes" id="UP000284706"/>
    </source>
</evidence>
<comment type="caution">
    <text evidence="13">The sequence shown here is derived from an EMBL/GenBank/DDBJ whole genome shotgun (WGS) entry which is preliminary data.</text>
</comment>
<feature type="compositionally biased region" description="Basic residues" evidence="11">
    <location>
        <begin position="46"/>
        <end position="56"/>
    </location>
</feature>
<evidence type="ECO:0000256" key="6">
    <source>
        <dbReference type="ARBA" id="ARBA00022771"/>
    </source>
</evidence>
<evidence type="ECO:0000256" key="1">
    <source>
        <dbReference type="ARBA" id="ARBA00004123"/>
    </source>
</evidence>
<proteinExistence type="inferred from homology"/>
<feature type="compositionally biased region" description="Basic and acidic residues" evidence="11">
    <location>
        <begin position="32"/>
        <end position="43"/>
    </location>
</feature>
<dbReference type="STRING" id="231916.A0A409VHU4"/>
<evidence type="ECO:0000256" key="4">
    <source>
        <dbReference type="ARBA" id="ARBA00022679"/>
    </source>
</evidence>
<dbReference type="GO" id="GO:0005634">
    <property type="term" value="C:nucleus"/>
    <property type="evidence" value="ECO:0007669"/>
    <property type="project" value="UniProtKB-SubCell"/>
</dbReference>
<dbReference type="GO" id="GO:0008270">
    <property type="term" value="F:zinc ion binding"/>
    <property type="evidence" value="ECO:0007669"/>
    <property type="project" value="UniProtKB-KW"/>
</dbReference>
<sequence>MPHATTSRRKATSRRQNSEDIEDVHNSQVNGHVDDVSDEEQTRASRNVKKEKKGNGKQRAAPEEQDEDAAAVDEDEEDEDDLIDVSNLPDQPLRRVDAQKLNGIAEDWRNMRLQIGQRVDIFKEVGVAMADAGEESFETSENLQEIDTAMREFLDVDAEMEAHAQTLDDMYQRLGFQDKPVQRYENGLEERKNTYAGKTTRQKYARDERYKAFRAGVWEVHHLDDPMPPLTELIPREVGDDDDDDDELETGGVTQNYKCPLTLTFLVNPLTSKVCGHSFSADAIRAHGKPAHLPKKCPAAGCNKSFKLSDCVPDVKLDKRVKDYKRRHAEREENSDAEEVVD</sequence>
<gene>
    <name evidence="13" type="ORF">CVT26_000796</name>
</gene>
<keyword evidence="14" id="KW-1185">Reference proteome</keyword>
<dbReference type="Pfam" id="PF11789">
    <property type="entry name" value="zf-Nse"/>
    <property type="match status" value="1"/>
</dbReference>
<evidence type="ECO:0000256" key="2">
    <source>
        <dbReference type="ARBA" id="ARBA00004718"/>
    </source>
</evidence>
<dbReference type="SUPFAM" id="SSF57850">
    <property type="entry name" value="RING/U-box"/>
    <property type="match status" value="1"/>
</dbReference>
<comment type="pathway">
    <text evidence="2">Protein modification; protein sumoylation.</text>
</comment>
<keyword evidence="7" id="KW-0833">Ubl conjugation pathway</keyword>
<comment type="subcellular location">
    <subcellularLocation>
        <location evidence="1">Nucleus</location>
    </subcellularLocation>
</comment>
<dbReference type="UniPathway" id="UPA00886"/>
<dbReference type="PROSITE" id="PS51044">
    <property type="entry name" value="ZF_SP_RING"/>
    <property type="match status" value="1"/>
</dbReference>
<reference evidence="13 14" key="1">
    <citation type="journal article" date="2018" name="Evol. Lett.">
        <title>Horizontal gene cluster transfer increased hallucinogenic mushroom diversity.</title>
        <authorList>
            <person name="Reynolds H.T."/>
            <person name="Vijayakumar V."/>
            <person name="Gluck-Thaler E."/>
            <person name="Korotkin H.B."/>
            <person name="Matheny P.B."/>
            <person name="Slot J.C."/>
        </authorList>
    </citation>
    <scope>NUCLEOTIDE SEQUENCE [LARGE SCALE GENOMIC DNA]</scope>
    <source>
        <strain evidence="13 14">SRW20</strain>
    </source>
</reference>
<dbReference type="CDD" id="cd16651">
    <property type="entry name" value="SPL-RING_NSE2"/>
    <property type="match status" value="1"/>
</dbReference>
<feature type="region of interest" description="Disordered" evidence="11">
    <location>
        <begin position="1"/>
        <end position="91"/>
    </location>
</feature>
<evidence type="ECO:0000256" key="3">
    <source>
        <dbReference type="ARBA" id="ARBA00008212"/>
    </source>
</evidence>
<feature type="domain" description="SP-RING-type" evidence="12">
    <location>
        <begin position="244"/>
        <end position="330"/>
    </location>
</feature>
<protein>
    <recommendedName>
        <fullName evidence="12">SP-RING-type domain-containing protein</fullName>
    </recommendedName>
</protein>
<dbReference type="GO" id="GO:0061665">
    <property type="term" value="F:SUMO ligase activity"/>
    <property type="evidence" value="ECO:0007669"/>
    <property type="project" value="TreeGrafter"/>
</dbReference>
<keyword evidence="6 10" id="KW-0863">Zinc-finger</keyword>
<evidence type="ECO:0000256" key="11">
    <source>
        <dbReference type="SAM" id="MobiDB-lite"/>
    </source>
</evidence>
<evidence type="ECO:0000259" key="12">
    <source>
        <dbReference type="PROSITE" id="PS51044"/>
    </source>
</evidence>
<keyword evidence="5" id="KW-0479">Metal-binding</keyword>
<dbReference type="GO" id="GO:0016925">
    <property type="term" value="P:protein sumoylation"/>
    <property type="evidence" value="ECO:0007669"/>
    <property type="project" value="UniProtKB-UniPathway"/>
</dbReference>
<name>A0A409VHU4_9AGAR</name>
<dbReference type="InParanoid" id="A0A409VHU4"/>